<evidence type="ECO:0000313" key="7">
    <source>
        <dbReference type="Proteomes" id="UP000267464"/>
    </source>
</evidence>
<comment type="caution">
    <text evidence="6">The sequence shown here is derived from an EMBL/GenBank/DDBJ whole genome shotgun (WGS) entry which is preliminary data.</text>
</comment>
<organism evidence="6 7">
    <name type="scientific">Piscinibacter terrae</name>
    <dbReference type="NCBI Taxonomy" id="2496871"/>
    <lineage>
        <taxon>Bacteria</taxon>
        <taxon>Pseudomonadati</taxon>
        <taxon>Pseudomonadota</taxon>
        <taxon>Betaproteobacteria</taxon>
        <taxon>Burkholderiales</taxon>
        <taxon>Sphaerotilaceae</taxon>
        <taxon>Piscinibacter</taxon>
    </lineage>
</organism>
<dbReference type="InterPro" id="IPR046335">
    <property type="entry name" value="LacI/GalR-like_sensor"/>
</dbReference>
<reference evidence="6 7" key="1">
    <citation type="submission" date="2018-08" db="EMBL/GenBank/DDBJ databases">
        <authorList>
            <person name="Khan S.A."/>
            <person name="Jeon C.O."/>
            <person name="Chun B.H."/>
            <person name="Jeong S.E."/>
        </authorList>
    </citation>
    <scope>NUCLEOTIDE SEQUENCE [LARGE SCALE GENOMIC DNA]</scope>
    <source>
        <strain evidence="6 7">S-16</strain>
    </source>
</reference>
<keyword evidence="7" id="KW-1185">Reference proteome</keyword>
<evidence type="ECO:0000256" key="1">
    <source>
        <dbReference type="ARBA" id="ARBA00022491"/>
    </source>
</evidence>
<dbReference type="Gene3D" id="3.40.50.2300">
    <property type="match status" value="2"/>
</dbReference>
<dbReference type="GO" id="GO:0003700">
    <property type="term" value="F:DNA-binding transcription factor activity"/>
    <property type="evidence" value="ECO:0007669"/>
    <property type="project" value="TreeGrafter"/>
</dbReference>
<dbReference type="CDD" id="cd06290">
    <property type="entry name" value="PBP1_LacI-like"/>
    <property type="match status" value="1"/>
</dbReference>
<dbReference type="SMART" id="SM00354">
    <property type="entry name" value="HTH_LACI"/>
    <property type="match status" value="1"/>
</dbReference>
<feature type="domain" description="HTH lacI-type" evidence="5">
    <location>
        <begin position="14"/>
        <end position="68"/>
    </location>
</feature>
<dbReference type="AlphaFoldDB" id="A0A3N7HLU4"/>
<dbReference type="GO" id="GO:0000976">
    <property type="term" value="F:transcription cis-regulatory region binding"/>
    <property type="evidence" value="ECO:0007669"/>
    <property type="project" value="TreeGrafter"/>
</dbReference>
<dbReference type="CDD" id="cd01392">
    <property type="entry name" value="HTH_LacI"/>
    <property type="match status" value="1"/>
</dbReference>
<dbReference type="Pfam" id="PF13377">
    <property type="entry name" value="Peripla_BP_3"/>
    <property type="match status" value="1"/>
</dbReference>
<keyword evidence="1" id="KW-0678">Repressor</keyword>
<protein>
    <submittedName>
        <fullName evidence="6">LacI family DNA-binding transcriptional regulator</fullName>
    </submittedName>
</protein>
<evidence type="ECO:0000259" key="5">
    <source>
        <dbReference type="PROSITE" id="PS50932"/>
    </source>
</evidence>
<dbReference type="InterPro" id="IPR000843">
    <property type="entry name" value="HTH_LacI"/>
</dbReference>
<dbReference type="SUPFAM" id="SSF47413">
    <property type="entry name" value="lambda repressor-like DNA-binding domains"/>
    <property type="match status" value="1"/>
</dbReference>
<dbReference type="Gene3D" id="1.10.260.40">
    <property type="entry name" value="lambda repressor-like DNA-binding domains"/>
    <property type="match status" value="1"/>
</dbReference>
<gene>
    <name evidence="6" type="ORF">DZC73_18480</name>
</gene>
<name>A0A3N7HLU4_9BURK</name>
<dbReference type="EMBL" id="QUSW01000005">
    <property type="protein sequence ID" value="RQP23108.1"/>
    <property type="molecule type" value="Genomic_DNA"/>
</dbReference>
<dbReference type="PANTHER" id="PTHR30146">
    <property type="entry name" value="LACI-RELATED TRANSCRIPTIONAL REPRESSOR"/>
    <property type="match status" value="1"/>
</dbReference>
<keyword evidence="3 6" id="KW-0238">DNA-binding</keyword>
<proteinExistence type="predicted"/>
<evidence type="ECO:0000256" key="2">
    <source>
        <dbReference type="ARBA" id="ARBA00023015"/>
    </source>
</evidence>
<dbReference type="Proteomes" id="UP000267464">
    <property type="component" value="Unassembled WGS sequence"/>
</dbReference>
<dbReference type="RefSeq" id="WP_124541852.1">
    <property type="nucleotide sequence ID" value="NZ_QUSW01000005.1"/>
</dbReference>
<dbReference type="Pfam" id="PF00356">
    <property type="entry name" value="LacI"/>
    <property type="match status" value="1"/>
</dbReference>
<sequence>MARNQEPNAYQQVVTLAMVAETAGVSPSTVSRILTGHAKVSDDKRAAVESAIAKLNYQPNVLARGLAQGRTLSIGVLTQDIKSPFYGEALRGIEDALEGTGIVPLFVSGHWIVQDEVERMTHLLGRRVDGIIVLTGRLTDEQIREYARRVPIVVTGRSVKGQNIASMRVDDFSGAYKATKHLLELGHRRIAHIAGPQDHLDSVERLKGYRKALEEAGVSFDPKLVVYADFHEPSGVLAINQLIEARQSFTAVFASNDQTAYGARLAFHQRNIRVPEDVSLIGFDDLPGSRYMIPPLSTIHQPVYELGQSAAKVLLKLIEGSKTRATLPEPELVARESTKRLRG</sequence>
<keyword evidence="4" id="KW-0804">Transcription</keyword>
<dbReference type="InterPro" id="IPR028082">
    <property type="entry name" value="Peripla_BP_I"/>
</dbReference>
<keyword evidence="2" id="KW-0805">Transcription regulation</keyword>
<dbReference type="SUPFAM" id="SSF53822">
    <property type="entry name" value="Periplasmic binding protein-like I"/>
    <property type="match status" value="1"/>
</dbReference>
<dbReference type="PANTHER" id="PTHR30146:SF148">
    <property type="entry name" value="HTH-TYPE TRANSCRIPTIONAL REPRESSOR PURR-RELATED"/>
    <property type="match status" value="1"/>
</dbReference>
<dbReference type="OrthoDB" id="269117at2"/>
<evidence type="ECO:0000256" key="3">
    <source>
        <dbReference type="ARBA" id="ARBA00023125"/>
    </source>
</evidence>
<reference evidence="6 7" key="2">
    <citation type="submission" date="2018-12" db="EMBL/GenBank/DDBJ databases">
        <title>Rhizobacter gummiphilus sp. nov., a rubber-degrading bacterium isolated from the soil of a botanical garden in Japan.</title>
        <authorList>
            <person name="Shunsuke S.S."/>
        </authorList>
    </citation>
    <scope>NUCLEOTIDE SEQUENCE [LARGE SCALE GENOMIC DNA]</scope>
    <source>
        <strain evidence="6 7">S-16</strain>
    </source>
</reference>
<evidence type="ECO:0000313" key="6">
    <source>
        <dbReference type="EMBL" id="RQP23108.1"/>
    </source>
</evidence>
<evidence type="ECO:0000256" key="4">
    <source>
        <dbReference type="ARBA" id="ARBA00023163"/>
    </source>
</evidence>
<accession>A0A3N7HLU4</accession>
<dbReference type="PROSITE" id="PS50932">
    <property type="entry name" value="HTH_LACI_2"/>
    <property type="match status" value="1"/>
</dbReference>
<dbReference type="InterPro" id="IPR010982">
    <property type="entry name" value="Lambda_DNA-bd_dom_sf"/>
</dbReference>